<dbReference type="GO" id="GO:0000786">
    <property type="term" value="C:nucleosome"/>
    <property type="evidence" value="ECO:0007669"/>
    <property type="project" value="InterPro"/>
</dbReference>
<keyword evidence="4" id="KW-1185">Reference proteome</keyword>
<evidence type="ECO:0000313" key="4">
    <source>
        <dbReference type="Proteomes" id="UP001430953"/>
    </source>
</evidence>
<comment type="caution">
    <text evidence="3">The sequence shown here is derived from an EMBL/GenBank/DDBJ whole genome shotgun (WGS) entry which is preliminary data.</text>
</comment>
<dbReference type="AlphaFoldDB" id="A0AAW2H512"/>
<proteinExistence type="predicted"/>
<gene>
    <name evidence="3" type="ORF">PUN28_001350</name>
</gene>
<dbReference type="Gene3D" id="1.10.10.10">
    <property type="entry name" value="Winged helix-like DNA-binding domain superfamily/Winged helix DNA-binding domain"/>
    <property type="match status" value="1"/>
</dbReference>
<feature type="compositionally biased region" description="Polar residues" evidence="1">
    <location>
        <begin position="172"/>
        <end position="183"/>
    </location>
</feature>
<feature type="compositionally biased region" description="Basic and acidic residues" evidence="1">
    <location>
        <begin position="101"/>
        <end position="115"/>
    </location>
</feature>
<organism evidence="3 4">
    <name type="scientific">Cardiocondyla obscurior</name>
    <dbReference type="NCBI Taxonomy" id="286306"/>
    <lineage>
        <taxon>Eukaryota</taxon>
        <taxon>Metazoa</taxon>
        <taxon>Ecdysozoa</taxon>
        <taxon>Arthropoda</taxon>
        <taxon>Hexapoda</taxon>
        <taxon>Insecta</taxon>
        <taxon>Pterygota</taxon>
        <taxon>Neoptera</taxon>
        <taxon>Endopterygota</taxon>
        <taxon>Hymenoptera</taxon>
        <taxon>Apocrita</taxon>
        <taxon>Aculeata</taxon>
        <taxon>Formicoidea</taxon>
        <taxon>Formicidae</taxon>
        <taxon>Myrmicinae</taxon>
        <taxon>Cardiocondyla</taxon>
    </lineage>
</organism>
<dbReference type="GO" id="GO:0003677">
    <property type="term" value="F:DNA binding"/>
    <property type="evidence" value="ECO:0007669"/>
    <property type="project" value="InterPro"/>
</dbReference>
<evidence type="ECO:0000256" key="1">
    <source>
        <dbReference type="SAM" id="MobiDB-lite"/>
    </source>
</evidence>
<reference evidence="3 4" key="1">
    <citation type="submission" date="2023-03" db="EMBL/GenBank/DDBJ databases">
        <title>High recombination rates correlate with genetic variation in Cardiocondyla obscurior ants.</title>
        <authorList>
            <person name="Errbii M."/>
        </authorList>
    </citation>
    <scope>NUCLEOTIDE SEQUENCE [LARGE SCALE GENOMIC DNA]</scope>
    <source>
        <strain evidence="3">Alpha-2009</strain>
        <tissue evidence="3">Whole body</tissue>
    </source>
</reference>
<dbReference type="SUPFAM" id="SSF46785">
    <property type="entry name" value="Winged helix' DNA-binding domain"/>
    <property type="match status" value="1"/>
</dbReference>
<feature type="domain" description="H15" evidence="2">
    <location>
        <begin position="8"/>
        <end position="66"/>
    </location>
</feature>
<name>A0AAW2H512_9HYME</name>
<feature type="compositionally biased region" description="Low complexity" evidence="1">
    <location>
        <begin position="131"/>
        <end position="140"/>
    </location>
</feature>
<feature type="region of interest" description="Disordered" evidence="1">
    <location>
        <begin position="97"/>
        <end position="210"/>
    </location>
</feature>
<dbReference type="InterPro" id="IPR005818">
    <property type="entry name" value="Histone_H1/H5_H15"/>
</dbReference>
<dbReference type="Pfam" id="PF00538">
    <property type="entry name" value="Linker_histone"/>
    <property type="match status" value="1"/>
</dbReference>
<evidence type="ECO:0000259" key="2">
    <source>
        <dbReference type="Pfam" id="PF00538"/>
    </source>
</evidence>
<dbReference type="Proteomes" id="UP001430953">
    <property type="component" value="Unassembled WGS sequence"/>
</dbReference>
<evidence type="ECO:0000313" key="3">
    <source>
        <dbReference type="EMBL" id="KAL0134493.1"/>
    </source>
</evidence>
<dbReference type="InterPro" id="IPR036388">
    <property type="entry name" value="WH-like_DNA-bd_sf"/>
</dbReference>
<accession>A0AAW2H512</accession>
<protein>
    <recommendedName>
        <fullName evidence="2">H15 domain-containing protein</fullName>
    </recommendedName>
</protein>
<sequence>MVRRSNLLNLVISAIKNLRKFKGCTSQEILQYISLVYNISPTVARHQVRSVLERGVTYGILRETGGKYNLLTVDEVARQEVAAQEIGMLDSYRRRRVHRSRGGEAWRNRDSDRGRRGVRRCRRDDRRRSRGCGSRFCGKSGRSGGGFGKRVRDETTGPTIEPTTDVDKLTDKSTGSNRATTGDSVIGGIERGNHSSMPPEQWDRGIPLSC</sequence>
<dbReference type="InterPro" id="IPR036390">
    <property type="entry name" value="WH_DNA-bd_sf"/>
</dbReference>
<dbReference type="GO" id="GO:0006334">
    <property type="term" value="P:nucleosome assembly"/>
    <property type="evidence" value="ECO:0007669"/>
    <property type="project" value="InterPro"/>
</dbReference>
<dbReference type="EMBL" id="JADYXP020000001">
    <property type="protein sequence ID" value="KAL0134493.1"/>
    <property type="molecule type" value="Genomic_DNA"/>
</dbReference>